<keyword evidence="3" id="KW-1185">Reference proteome</keyword>
<comment type="caution">
    <text evidence="2">The sequence shown here is derived from an EMBL/GenBank/DDBJ whole genome shotgun (WGS) entry which is preliminary data.</text>
</comment>
<dbReference type="Proteomes" id="UP000215059">
    <property type="component" value="Unassembled WGS sequence"/>
</dbReference>
<dbReference type="EMBL" id="NOII01000002">
    <property type="protein sequence ID" value="OYD57920.1"/>
    <property type="molecule type" value="Genomic_DNA"/>
</dbReference>
<feature type="transmembrane region" description="Helical" evidence="1">
    <location>
        <begin position="249"/>
        <end position="276"/>
    </location>
</feature>
<evidence type="ECO:0000256" key="1">
    <source>
        <dbReference type="SAM" id="Phobius"/>
    </source>
</evidence>
<name>A0A235F9C6_9BACL</name>
<dbReference type="AlphaFoldDB" id="A0A235F9C6"/>
<protein>
    <recommendedName>
        <fullName evidence="4">DUF1189 domain-containing protein</fullName>
    </recommendedName>
</protein>
<evidence type="ECO:0000313" key="3">
    <source>
        <dbReference type="Proteomes" id="UP000215059"/>
    </source>
</evidence>
<keyword evidence="1" id="KW-0472">Membrane</keyword>
<feature type="transmembrane region" description="Helical" evidence="1">
    <location>
        <begin position="316"/>
        <end position="333"/>
    </location>
</feature>
<evidence type="ECO:0000313" key="2">
    <source>
        <dbReference type="EMBL" id="OYD57920.1"/>
    </source>
</evidence>
<proteinExistence type="predicted"/>
<feature type="transmembrane region" description="Helical" evidence="1">
    <location>
        <begin position="114"/>
        <end position="134"/>
    </location>
</feature>
<evidence type="ECO:0008006" key="4">
    <source>
        <dbReference type="Google" id="ProtNLM"/>
    </source>
</evidence>
<dbReference type="InterPro" id="IPR009574">
    <property type="entry name" value="DUF1189"/>
</dbReference>
<accession>A0A235F9C6</accession>
<dbReference type="OrthoDB" id="1903376at2"/>
<keyword evidence="1" id="KW-0812">Transmembrane</keyword>
<gene>
    <name evidence="2" type="ORF">CGZ90_08480</name>
</gene>
<feature type="transmembrane region" description="Helical" evidence="1">
    <location>
        <begin position="288"/>
        <end position="310"/>
    </location>
</feature>
<organism evidence="2 3">
    <name type="scientific">Fictibacillus aquaticus</name>
    <dbReference type="NCBI Taxonomy" id="2021314"/>
    <lineage>
        <taxon>Bacteria</taxon>
        <taxon>Bacillati</taxon>
        <taxon>Bacillota</taxon>
        <taxon>Bacilli</taxon>
        <taxon>Bacillales</taxon>
        <taxon>Fictibacillaceae</taxon>
        <taxon>Fictibacillus</taxon>
    </lineage>
</organism>
<sequence>MPCSADLLPYILYRIKKCRVLRQNEISFPVFPNEQLLEYVCLVDSLAKKHYLYLLFFCKGLLKRSLSEQILLRYNITVNNLKENCNLNLFKRLLHSLYSPESIAKLRFTGVGSAILYVFLLMLLSTLPSAIMLGQSFSSAVSGFEESMKDNLPSFKLENGVLQSPEKKPVVTEGDGFYFIFDPHDQISQDKTREYDDVISFDSDRAVVRSNGSEDAVTYTSLGADNLTKEDLLSALQSFDGMLPILLPVLYVISYILIAGAAFTGVSLLAVIGLGMKNSLRRRLQYKQLWVMSIYSITLPVAFFTVMSLLKTSVPFSFFIFTGVSMIMLYLSIKEVPQQK</sequence>
<reference evidence="2 3" key="1">
    <citation type="submission" date="2017-07" db="EMBL/GenBank/DDBJ databases">
        <title>Fictibacillus sp. nov. GDSW-R2A3 Genome sequencing and assembly.</title>
        <authorList>
            <person name="Mayilraj S."/>
        </authorList>
    </citation>
    <scope>NUCLEOTIDE SEQUENCE [LARGE SCALE GENOMIC DNA]</scope>
    <source>
        <strain evidence="2 3">GDSW-R2A3</strain>
    </source>
</reference>
<keyword evidence="1" id="KW-1133">Transmembrane helix</keyword>
<dbReference type="Pfam" id="PF06691">
    <property type="entry name" value="DUF1189"/>
    <property type="match status" value="1"/>
</dbReference>